<gene>
    <name evidence="2" type="ORF">RSSM_01907</name>
</gene>
<comment type="caution">
    <text evidence="2">The sequence shown here is derived from an EMBL/GenBank/DDBJ whole genome shotgun (WGS) entry which is preliminary data.</text>
</comment>
<accession>M5UKW1</accession>
<proteinExistence type="predicted"/>
<name>M5UKW1_9BACT</name>
<evidence type="ECO:0000313" key="2">
    <source>
        <dbReference type="EMBL" id="EMI56648.1"/>
    </source>
</evidence>
<dbReference type="EMBL" id="ANOH01000135">
    <property type="protein sequence ID" value="EMI56648.1"/>
    <property type="molecule type" value="Genomic_DNA"/>
</dbReference>
<keyword evidence="3" id="KW-1185">Reference proteome</keyword>
<protein>
    <submittedName>
        <fullName evidence="2">Uncharacterized protein</fullName>
    </submittedName>
</protein>
<dbReference type="AlphaFoldDB" id="M5UKW1"/>
<sequence length="41" mass="4694">MDLKSDGLGKFDSYPTRRCDFRLKRPGKQRDGGKMGRSDFA</sequence>
<dbReference type="Proteomes" id="UP000011885">
    <property type="component" value="Unassembled WGS sequence"/>
</dbReference>
<dbReference type="PATRIC" id="fig|1263870.3.peg.2037"/>
<evidence type="ECO:0000313" key="3">
    <source>
        <dbReference type="Proteomes" id="UP000011885"/>
    </source>
</evidence>
<evidence type="ECO:0000256" key="1">
    <source>
        <dbReference type="SAM" id="MobiDB-lite"/>
    </source>
</evidence>
<feature type="region of interest" description="Disordered" evidence="1">
    <location>
        <begin position="1"/>
        <end position="41"/>
    </location>
</feature>
<organism evidence="2 3">
    <name type="scientific">Rhodopirellula sallentina SM41</name>
    <dbReference type="NCBI Taxonomy" id="1263870"/>
    <lineage>
        <taxon>Bacteria</taxon>
        <taxon>Pseudomonadati</taxon>
        <taxon>Planctomycetota</taxon>
        <taxon>Planctomycetia</taxon>
        <taxon>Pirellulales</taxon>
        <taxon>Pirellulaceae</taxon>
        <taxon>Rhodopirellula</taxon>
    </lineage>
</organism>
<reference evidence="2 3" key="1">
    <citation type="journal article" date="2013" name="Mar. Genomics">
        <title>Expression of sulfatases in Rhodopirellula baltica and the diversity of sulfatases in the genus Rhodopirellula.</title>
        <authorList>
            <person name="Wegner C.E."/>
            <person name="Richter-Heitmann T."/>
            <person name="Klindworth A."/>
            <person name="Klockow C."/>
            <person name="Richter M."/>
            <person name="Achstetter T."/>
            <person name="Glockner F.O."/>
            <person name="Harder J."/>
        </authorList>
    </citation>
    <scope>NUCLEOTIDE SEQUENCE [LARGE SCALE GENOMIC DNA]</scope>
    <source>
        <strain evidence="2 3">SM41</strain>
    </source>
</reference>